<dbReference type="Pfam" id="PF11140">
    <property type="entry name" value="DUF2913"/>
    <property type="match status" value="1"/>
</dbReference>
<sequence>MASTFNRDIYQVVTTALSELTEAQASGRVPRTPLSEAHFLGRWITQALKLHRFSRTTVEQLKAWQQQSRSRGKGAELTPLFRQIQAWYGALLTVDDGGTAMAPVQKPQLAALLEEMVTLDWQVETTYPVRGPCHHHSEGRSSLVVCADALSSAFEGEGTLAVPLSLYARGEVSVLIARAYQQGLLLHKVSDYRALVKYHGEYRLYPDNAGPMLAELPALIA</sequence>
<proteinExistence type="predicted"/>
<name>A0ABP9S784_9GAMM</name>
<evidence type="ECO:0000313" key="1">
    <source>
        <dbReference type="EMBL" id="GAA5191267.1"/>
    </source>
</evidence>
<keyword evidence="2" id="KW-1185">Reference proteome</keyword>
<dbReference type="InterPro" id="IPR021316">
    <property type="entry name" value="DUF2913"/>
</dbReference>
<comment type="caution">
    <text evidence="1">The sequence shown here is derived from an EMBL/GenBank/DDBJ whole genome shotgun (WGS) entry which is preliminary data.</text>
</comment>
<accession>A0ABP9S784</accession>
<reference evidence="2" key="1">
    <citation type="journal article" date="2019" name="Int. J. Syst. Evol. Microbiol.">
        <title>The Global Catalogue of Microorganisms (GCM) 10K type strain sequencing project: providing services to taxonomists for standard genome sequencing and annotation.</title>
        <authorList>
            <consortium name="The Broad Institute Genomics Platform"/>
            <consortium name="The Broad Institute Genome Sequencing Center for Infectious Disease"/>
            <person name="Wu L."/>
            <person name="Ma J."/>
        </authorList>
    </citation>
    <scope>NUCLEOTIDE SEQUENCE [LARGE SCALE GENOMIC DNA]</scope>
    <source>
        <strain evidence="2">JCM 18720</strain>
    </source>
</reference>
<evidence type="ECO:0000313" key="2">
    <source>
        <dbReference type="Proteomes" id="UP001501600"/>
    </source>
</evidence>
<organism evidence="1 2">
    <name type="scientific">Ferrimonas gelatinilytica</name>
    <dbReference type="NCBI Taxonomy" id="1255257"/>
    <lineage>
        <taxon>Bacteria</taxon>
        <taxon>Pseudomonadati</taxon>
        <taxon>Pseudomonadota</taxon>
        <taxon>Gammaproteobacteria</taxon>
        <taxon>Alteromonadales</taxon>
        <taxon>Ferrimonadaceae</taxon>
        <taxon>Ferrimonas</taxon>
    </lineage>
</organism>
<protein>
    <submittedName>
        <fullName evidence="1">DUF2913 family protein</fullName>
    </submittedName>
</protein>
<gene>
    <name evidence="1" type="ORF">GCM10025772_17690</name>
</gene>
<dbReference type="RefSeq" id="WP_345316699.1">
    <property type="nucleotide sequence ID" value="NZ_BAABLF010000010.1"/>
</dbReference>
<dbReference type="EMBL" id="BAABLF010000010">
    <property type="protein sequence ID" value="GAA5191267.1"/>
    <property type="molecule type" value="Genomic_DNA"/>
</dbReference>
<dbReference type="Proteomes" id="UP001501600">
    <property type="component" value="Unassembled WGS sequence"/>
</dbReference>